<dbReference type="InterPro" id="IPR009060">
    <property type="entry name" value="UBA-like_sf"/>
</dbReference>
<feature type="domain" description="TAP-C" evidence="10">
    <location>
        <begin position="567"/>
        <end position="624"/>
    </location>
</feature>
<keyword evidence="4" id="KW-0433">Leucine-rich repeat</keyword>
<keyword evidence="3" id="KW-0813">Transport</keyword>
<evidence type="ECO:0008006" key="13">
    <source>
        <dbReference type="Google" id="ProtNLM"/>
    </source>
</evidence>
<dbReference type="InterPro" id="IPR032710">
    <property type="entry name" value="NTF2-like_dom_sf"/>
</dbReference>
<proteinExistence type="inferred from homology"/>
<comment type="similarity">
    <text evidence="2">Belongs to the NXF family.</text>
</comment>
<dbReference type="InterPro" id="IPR005637">
    <property type="entry name" value="TAP_C_dom"/>
</dbReference>
<organism evidence="11 12">
    <name type="scientific">Serendipita vermifera MAFF 305830</name>
    <dbReference type="NCBI Taxonomy" id="933852"/>
    <lineage>
        <taxon>Eukaryota</taxon>
        <taxon>Fungi</taxon>
        <taxon>Dikarya</taxon>
        <taxon>Basidiomycota</taxon>
        <taxon>Agaricomycotina</taxon>
        <taxon>Agaricomycetes</taxon>
        <taxon>Sebacinales</taxon>
        <taxon>Serendipitaceae</taxon>
        <taxon>Serendipita</taxon>
    </lineage>
</organism>
<dbReference type="AlphaFoldDB" id="A0A0C3A9N7"/>
<dbReference type="HOGENOM" id="CLU_024991_0_0_1"/>
<dbReference type="PANTHER" id="PTHR10662:SF22">
    <property type="entry name" value="NUCLEAR RNA EXPORT FACTOR 1"/>
    <property type="match status" value="1"/>
</dbReference>
<dbReference type="InterPro" id="IPR032675">
    <property type="entry name" value="LRR_dom_sf"/>
</dbReference>
<evidence type="ECO:0000256" key="6">
    <source>
        <dbReference type="ARBA" id="ARBA00022816"/>
    </source>
</evidence>
<dbReference type="PROSITE" id="PS50177">
    <property type="entry name" value="NTF2_DOMAIN"/>
    <property type="match status" value="1"/>
</dbReference>
<feature type="compositionally biased region" description="Low complexity" evidence="8">
    <location>
        <begin position="1"/>
        <end position="18"/>
    </location>
</feature>
<dbReference type="SMART" id="SM00804">
    <property type="entry name" value="TAP_C"/>
    <property type="match status" value="1"/>
</dbReference>
<sequence>MSTSLPVTPQRPRVTPTVAAPRRNVASQLLKKNGLIRASGEDVSMRDTTAPKSQHRSLRSRANAQSKAMEAVKNKTAVNAMNKASTSTARAETPPESRLPVRSRIPKKVTPNENSIVQTWKSVLQKRYNAQAQYLNLDNLVNDPELKKSGIALAKGRESKEMQVIMKIASQFEPPVVTISLSNNGLDGSNCFSALNRYLPNIVNVSLTGNRVRSYKDMEIFGGPKWILKKLRELILLDNPLREIAVANGKEDDYRNEILRKFPSVEILDNVPAPHIRLGVAPAAPPTPLVPAAAKVFSVPMGPNVVSEDIQLFVFTFLERFLAAFDTSRQSLHTVYTPLSTFSFSYDSTIPPQSRLRGFLYKMPNQKKLDWKAWHSAGSRNLMKTHNSLQDARDKLYTGAADILVGLSLLPPTKHLVSEGEKFVVDACQMDMGAGPQLFINIHGEFVEEPGVIDGIRSFDRVLILAPSPEGSLAKQSGWDAYVLSDQLNVRQYSSNDSWTVGPMLTQAQEAEALIAGSKANAGPSTQQTNVIPGVSTTVAPIPGSLQAQPQSGAAEAVHPMLNDLADSQRIAMLQLQQMTGLNFQYAAMCLEANGWDLALAKVNYDELISSTPPMIPPEAYIQP</sequence>
<dbReference type="SUPFAM" id="SSF52058">
    <property type="entry name" value="L domain-like"/>
    <property type="match status" value="1"/>
</dbReference>
<name>A0A0C3A9N7_SERVB</name>
<evidence type="ECO:0000313" key="12">
    <source>
        <dbReference type="Proteomes" id="UP000054097"/>
    </source>
</evidence>
<evidence type="ECO:0000256" key="4">
    <source>
        <dbReference type="ARBA" id="ARBA00022614"/>
    </source>
</evidence>
<dbReference type="CDD" id="cd14342">
    <property type="entry name" value="UBA_TAP-C"/>
    <property type="match status" value="1"/>
</dbReference>
<dbReference type="STRING" id="933852.A0A0C3A9N7"/>
<dbReference type="PROSITE" id="PS51281">
    <property type="entry name" value="TAP_C"/>
    <property type="match status" value="1"/>
</dbReference>
<dbReference type="InterPro" id="IPR057125">
    <property type="entry name" value="NXF1/2/3/5-like_LRR"/>
</dbReference>
<evidence type="ECO:0000256" key="3">
    <source>
        <dbReference type="ARBA" id="ARBA00022448"/>
    </source>
</evidence>
<reference evidence="11 12" key="1">
    <citation type="submission" date="2014-04" db="EMBL/GenBank/DDBJ databases">
        <authorList>
            <consortium name="DOE Joint Genome Institute"/>
            <person name="Kuo A."/>
            <person name="Zuccaro A."/>
            <person name="Kohler A."/>
            <person name="Nagy L.G."/>
            <person name="Floudas D."/>
            <person name="Copeland A."/>
            <person name="Barry K.W."/>
            <person name="Cichocki N."/>
            <person name="Veneault-Fourrey C."/>
            <person name="LaButti K."/>
            <person name="Lindquist E.A."/>
            <person name="Lipzen A."/>
            <person name="Lundell T."/>
            <person name="Morin E."/>
            <person name="Murat C."/>
            <person name="Sun H."/>
            <person name="Tunlid A."/>
            <person name="Henrissat B."/>
            <person name="Grigoriev I.V."/>
            <person name="Hibbett D.S."/>
            <person name="Martin F."/>
            <person name="Nordberg H.P."/>
            <person name="Cantor M.N."/>
            <person name="Hua S.X."/>
        </authorList>
    </citation>
    <scope>NUCLEOTIDE SEQUENCE [LARGE SCALE GENOMIC DNA]</scope>
    <source>
        <strain evidence="11 12">MAFF 305830</strain>
    </source>
</reference>
<dbReference type="Gene3D" id="3.80.10.10">
    <property type="entry name" value="Ribonuclease Inhibitor"/>
    <property type="match status" value="1"/>
</dbReference>
<reference evidence="12" key="2">
    <citation type="submission" date="2015-01" db="EMBL/GenBank/DDBJ databases">
        <title>Evolutionary Origins and Diversification of the Mycorrhizal Mutualists.</title>
        <authorList>
            <consortium name="DOE Joint Genome Institute"/>
            <consortium name="Mycorrhizal Genomics Consortium"/>
            <person name="Kohler A."/>
            <person name="Kuo A."/>
            <person name="Nagy L.G."/>
            <person name="Floudas D."/>
            <person name="Copeland A."/>
            <person name="Barry K.W."/>
            <person name="Cichocki N."/>
            <person name="Veneault-Fourrey C."/>
            <person name="LaButti K."/>
            <person name="Lindquist E.A."/>
            <person name="Lipzen A."/>
            <person name="Lundell T."/>
            <person name="Morin E."/>
            <person name="Murat C."/>
            <person name="Riley R."/>
            <person name="Ohm R."/>
            <person name="Sun H."/>
            <person name="Tunlid A."/>
            <person name="Henrissat B."/>
            <person name="Grigoriev I.V."/>
            <person name="Hibbett D.S."/>
            <person name="Martin F."/>
        </authorList>
    </citation>
    <scope>NUCLEOTIDE SEQUENCE [LARGE SCALE GENOMIC DNA]</scope>
    <source>
        <strain evidence="12">MAFF 305830</strain>
    </source>
</reference>
<dbReference type="GO" id="GO:0003723">
    <property type="term" value="F:RNA binding"/>
    <property type="evidence" value="ECO:0007669"/>
    <property type="project" value="TreeGrafter"/>
</dbReference>
<protein>
    <recommendedName>
        <fullName evidence="13">TAP-C domain-containing protein</fullName>
    </recommendedName>
</protein>
<dbReference type="GO" id="GO:0005634">
    <property type="term" value="C:nucleus"/>
    <property type="evidence" value="ECO:0007669"/>
    <property type="project" value="UniProtKB-SubCell"/>
</dbReference>
<evidence type="ECO:0000259" key="9">
    <source>
        <dbReference type="PROSITE" id="PS50177"/>
    </source>
</evidence>
<evidence type="ECO:0000256" key="1">
    <source>
        <dbReference type="ARBA" id="ARBA00004123"/>
    </source>
</evidence>
<dbReference type="Pfam" id="PF22602">
    <property type="entry name" value="NXF_NTF2"/>
    <property type="match status" value="1"/>
</dbReference>
<dbReference type="InterPro" id="IPR002075">
    <property type="entry name" value="NTF2_dom"/>
</dbReference>
<dbReference type="PANTHER" id="PTHR10662">
    <property type="entry name" value="NUCLEAR RNA EXPORT FACTOR"/>
    <property type="match status" value="1"/>
</dbReference>
<keyword evidence="6" id="KW-0509">mRNA transport</keyword>
<accession>A0A0C3A9N7</accession>
<dbReference type="InterPro" id="IPR030217">
    <property type="entry name" value="NXF_fam"/>
</dbReference>
<keyword evidence="5" id="KW-0677">Repeat</keyword>
<dbReference type="Proteomes" id="UP000054097">
    <property type="component" value="Unassembled WGS sequence"/>
</dbReference>
<dbReference type="Gene3D" id="1.10.8.10">
    <property type="entry name" value="DNA helicase RuvA subunit, C-terminal domain"/>
    <property type="match status" value="1"/>
</dbReference>
<dbReference type="GO" id="GO:0016973">
    <property type="term" value="P:poly(A)+ mRNA export from nucleus"/>
    <property type="evidence" value="ECO:0007669"/>
    <property type="project" value="TreeGrafter"/>
</dbReference>
<comment type="subcellular location">
    <subcellularLocation>
        <location evidence="1">Nucleus</location>
    </subcellularLocation>
</comment>
<gene>
    <name evidence="11" type="ORF">M408DRAFT_304545</name>
</gene>
<dbReference type="Pfam" id="PF03943">
    <property type="entry name" value="TAP_C"/>
    <property type="match status" value="1"/>
</dbReference>
<evidence type="ECO:0000259" key="10">
    <source>
        <dbReference type="PROSITE" id="PS51281"/>
    </source>
</evidence>
<dbReference type="Pfam" id="PF24048">
    <property type="entry name" value="LRR_NXF1-5"/>
    <property type="match status" value="1"/>
</dbReference>
<dbReference type="EMBL" id="KN824385">
    <property type="protein sequence ID" value="KIM21355.1"/>
    <property type="molecule type" value="Genomic_DNA"/>
</dbReference>
<dbReference type="SUPFAM" id="SSF54427">
    <property type="entry name" value="NTF2-like"/>
    <property type="match status" value="1"/>
</dbReference>
<evidence type="ECO:0000313" key="11">
    <source>
        <dbReference type="EMBL" id="KIM21355.1"/>
    </source>
</evidence>
<evidence type="ECO:0000256" key="5">
    <source>
        <dbReference type="ARBA" id="ARBA00022737"/>
    </source>
</evidence>
<keyword evidence="7" id="KW-0539">Nucleus</keyword>
<dbReference type="OrthoDB" id="25872at2759"/>
<feature type="domain" description="NTF2" evidence="9">
    <location>
        <begin position="313"/>
        <end position="490"/>
    </location>
</feature>
<keyword evidence="12" id="KW-1185">Reference proteome</keyword>
<evidence type="ECO:0000256" key="8">
    <source>
        <dbReference type="SAM" id="MobiDB-lite"/>
    </source>
</evidence>
<dbReference type="Gene3D" id="3.10.450.50">
    <property type="match status" value="1"/>
</dbReference>
<feature type="region of interest" description="Disordered" evidence="8">
    <location>
        <begin position="1"/>
        <end position="60"/>
    </location>
</feature>
<evidence type="ECO:0000256" key="7">
    <source>
        <dbReference type="ARBA" id="ARBA00023242"/>
    </source>
</evidence>
<evidence type="ECO:0000256" key="2">
    <source>
        <dbReference type="ARBA" id="ARBA00009285"/>
    </source>
</evidence>
<dbReference type="InterPro" id="IPR018222">
    <property type="entry name" value="Nuclear_transport_factor_2_euk"/>
</dbReference>
<dbReference type="SUPFAM" id="SSF46934">
    <property type="entry name" value="UBA-like"/>
    <property type="match status" value="1"/>
</dbReference>